<feature type="binding site" evidence="3">
    <location>
        <position position="349"/>
    </location>
    <ligand>
        <name>Mn(2+)</name>
        <dbReference type="ChEBI" id="CHEBI:29035"/>
    </ligand>
</feature>
<dbReference type="PANTHER" id="PTHR21337:SF0">
    <property type="entry name" value="PHOSPHO-2-DEHYDRO-3-DEOXYHEPTONATE ALDOLASE"/>
    <property type="match status" value="1"/>
</dbReference>
<dbReference type="Pfam" id="PF01474">
    <property type="entry name" value="DAHP_synth_2"/>
    <property type="match status" value="2"/>
</dbReference>
<keyword evidence="4" id="KW-0057">Aromatic amino acid biosynthesis</keyword>
<feature type="binding site" evidence="3">
    <location>
        <position position="275"/>
    </location>
    <ligand>
        <name>phosphoenolpyruvate</name>
        <dbReference type="ChEBI" id="CHEBI:58702"/>
    </ligand>
</feature>
<keyword evidence="3" id="KW-0464">Manganese</keyword>
<keyword evidence="3" id="KW-0104">Cadmium</keyword>
<dbReference type="AlphaFoldDB" id="A0A7Z0WTC5"/>
<dbReference type="UniPathway" id="UPA00053">
    <property type="reaction ID" value="UER00084"/>
</dbReference>
<comment type="cofactor">
    <cofactor evidence="3">
        <name>Mn(2+)</name>
        <dbReference type="ChEBI" id="CHEBI:29035"/>
    </cofactor>
    <cofactor evidence="3">
        <name>Co(2+)</name>
        <dbReference type="ChEBI" id="CHEBI:48828"/>
    </cofactor>
    <cofactor evidence="3">
        <name>Cd(2+)</name>
        <dbReference type="ChEBI" id="CHEBI:48775"/>
    </cofactor>
    <text evidence="3">Binds 1 divalent cation per subunit. The enzyme is active with manganese, cobalt or cadmium ions.</text>
</comment>
<dbReference type="GO" id="GO:0003849">
    <property type="term" value="F:3-deoxy-7-phosphoheptulonate synthase activity"/>
    <property type="evidence" value="ECO:0007669"/>
    <property type="project" value="UniProtKB-EC"/>
</dbReference>
<evidence type="ECO:0000256" key="2">
    <source>
        <dbReference type="ARBA" id="ARBA00022679"/>
    </source>
</evidence>
<evidence type="ECO:0000256" key="1">
    <source>
        <dbReference type="ARBA" id="ARBA00008911"/>
    </source>
</evidence>
<gene>
    <name evidence="5" type="ORF">BLA60_04845</name>
</gene>
<evidence type="ECO:0000256" key="3">
    <source>
        <dbReference type="PIRSR" id="PIRSR602480-1"/>
    </source>
</evidence>
<evidence type="ECO:0000313" key="5">
    <source>
        <dbReference type="EMBL" id="OLF14447.1"/>
    </source>
</evidence>
<dbReference type="InterPro" id="IPR002480">
    <property type="entry name" value="DAHP_synth_2"/>
</dbReference>
<keyword evidence="2 4" id="KW-0808">Transferase</keyword>
<dbReference type="GO" id="GO:0009423">
    <property type="term" value="P:chorismate biosynthetic process"/>
    <property type="evidence" value="ECO:0007669"/>
    <property type="project" value="UniProtKB-UniPathway"/>
</dbReference>
<sequence>MTATSLPGAPPTAEWDTLPALQQPDWRHHPAYDRVREKLADAPPLVLPEELRELRAGLAAVARGEARLLQVGDCAESFYESTAEHTARRIAALDTLADRLADRVGQDVIRVGRLGGQYAKPRTNPTEVVDGITLPSFRGHLVNSEVASVQARWHNPRRLLWGYQFSGEVQRALRARRLESVSGPWSSHDALVIDYDGALVRTDPTTGARYLGSTHFPWVGLRTGDPAGAHVALLAAVVNPVAAKLGPATTPADALALCAALDPDREPGRLTLIARVGADAVAAALPPLVRAVRDAGHPVVWLSDPMHGNTLRTETGRKTRHLDTIVAEAATFLAVLAACGVPAGGLHLETSPDPVTECVGGAIRSDRSEQELATRYTSLCDPRLNTDQAAELVDRVFVTSKE</sequence>
<dbReference type="Gene3D" id="3.20.20.70">
    <property type="entry name" value="Aldolase class I"/>
    <property type="match status" value="1"/>
</dbReference>
<dbReference type="EC" id="2.5.1.54" evidence="4"/>
<proteinExistence type="inferred from homology"/>
<dbReference type="InterPro" id="IPR013785">
    <property type="entry name" value="Aldolase_TIM"/>
</dbReference>
<comment type="catalytic activity">
    <reaction evidence="4">
        <text>D-erythrose 4-phosphate + phosphoenolpyruvate + H2O = 7-phospho-2-dehydro-3-deoxy-D-arabino-heptonate + phosphate</text>
        <dbReference type="Rhea" id="RHEA:14717"/>
        <dbReference type="ChEBI" id="CHEBI:15377"/>
        <dbReference type="ChEBI" id="CHEBI:16897"/>
        <dbReference type="ChEBI" id="CHEBI:43474"/>
        <dbReference type="ChEBI" id="CHEBI:58394"/>
        <dbReference type="ChEBI" id="CHEBI:58702"/>
        <dbReference type="EC" id="2.5.1.54"/>
    </reaction>
</comment>
<comment type="similarity">
    <text evidence="1 4">Belongs to the class-II DAHP synthase family.</text>
</comment>
<dbReference type="PANTHER" id="PTHR21337">
    <property type="entry name" value="PHOSPHO-2-DEHYDRO-3-DEOXYHEPTONATE ALDOLASE 1, 2"/>
    <property type="match status" value="1"/>
</dbReference>
<feature type="binding site" evidence="3">
    <location>
        <position position="381"/>
    </location>
    <ligand>
        <name>Mn(2+)</name>
        <dbReference type="ChEBI" id="CHEBI:29035"/>
    </ligand>
</feature>
<dbReference type="GO" id="GO:0008652">
    <property type="term" value="P:amino acid biosynthetic process"/>
    <property type="evidence" value="ECO:0007669"/>
    <property type="project" value="UniProtKB-KW"/>
</dbReference>
<evidence type="ECO:0000313" key="6">
    <source>
        <dbReference type="Proteomes" id="UP000185696"/>
    </source>
</evidence>
<keyword evidence="3" id="KW-0170">Cobalt</keyword>
<reference evidence="5 6" key="1">
    <citation type="submission" date="2016-12" db="EMBL/GenBank/DDBJ databases">
        <title>The draft genome sequence of Actinophytocola xinjiangensis.</title>
        <authorList>
            <person name="Wang W."/>
            <person name="Yuan L."/>
        </authorList>
    </citation>
    <scope>NUCLEOTIDE SEQUENCE [LARGE SCALE GENOMIC DNA]</scope>
    <source>
        <strain evidence="5 6">CGMCC 4.4663</strain>
    </source>
</reference>
<dbReference type="EMBL" id="MSIF01000001">
    <property type="protein sequence ID" value="OLF14447.1"/>
    <property type="molecule type" value="Genomic_DNA"/>
</dbReference>
<organism evidence="5 6">
    <name type="scientific">Actinophytocola xinjiangensis</name>
    <dbReference type="NCBI Taxonomy" id="485602"/>
    <lineage>
        <taxon>Bacteria</taxon>
        <taxon>Bacillati</taxon>
        <taxon>Actinomycetota</taxon>
        <taxon>Actinomycetes</taxon>
        <taxon>Pseudonocardiales</taxon>
        <taxon>Pseudonocardiaceae</taxon>
    </lineage>
</organism>
<name>A0A7Z0WTC5_9PSEU</name>
<protein>
    <recommendedName>
        <fullName evidence="4">Phospho-2-dehydro-3-deoxyheptonate aldolase</fullName>
        <ecNumber evidence="4">2.5.1.54</ecNumber>
    </recommendedName>
</protein>
<feature type="binding site" evidence="3">
    <location>
        <position position="307"/>
    </location>
    <ligand>
        <name>Mn(2+)</name>
        <dbReference type="ChEBI" id="CHEBI:29035"/>
    </ligand>
</feature>
<comment type="caution">
    <text evidence="5">The sequence shown here is derived from an EMBL/GenBank/DDBJ whole genome shotgun (WGS) entry which is preliminary data.</text>
</comment>
<dbReference type="Proteomes" id="UP000185696">
    <property type="component" value="Unassembled WGS sequence"/>
</dbReference>
<keyword evidence="4" id="KW-0028">Amino-acid biosynthesis</keyword>
<feature type="binding site" evidence="3">
    <location>
        <position position="244"/>
    </location>
    <ligand>
        <name>phosphoenolpyruvate</name>
        <dbReference type="ChEBI" id="CHEBI:58702"/>
    </ligand>
</feature>
<feature type="binding site" evidence="3">
    <location>
        <position position="74"/>
    </location>
    <ligand>
        <name>Mn(2+)</name>
        <dbReference type="ChEBI" id="CHEBI:29035"/>
    </ligand>
</feature>
<dbReference type="SUPFAM" id="SSF51569">
    <property type="entry name" value="Aldolase"/>
    <property type="match status" value="1"/>
</dbReference>
<keyword evidence="6" id="KW-1185">Reference proteome</keyword>
<dbReference type="RefSeq" id="WP_075131395.1">
    <property type="nucleotide sequence ID" value="NZ_MSIF01000001.1"/>
</dbReference>
<dbReference type="OrthoDB" id="9766852at2"/>
<dbReference type="GO" id="GO:0009073">
    <property type="term" value="P:aromatic amino acid family biosynthetic process"/>
    <property type="evidence" value="ECO:0007669"/>
    <property type="project" value="UniProtKB-KW"/>
</dbReference>
<accession>A0A7Z0WTC5</accession>
<comment type="pathway">
    <text evidence="4">Metabolic intermediate biosynthesis; chorismate biosynthesis; chorismate from D-erythrose 4-phosphate and phosphoenolpyruvate: step 1/7.</text>
</comment>
<evidence type="ECO:0000256" key="4">
    <source>
        <dbReference type="RuleBase" id="RU363071"/>
    </source>
</evidence>
<feature type="binding site" evidence="3">
    <location>
        <position position="113"/>
    </location>
    <ligand>
        <name>phosphoenolpyruvate</name>
        <dbReference type="ChEBI" id="CHEBI:58702"/>
    </ligand>
</feature>